<evidence type="ECO:0000313" key="2">
    <source>
        <dbReference type="Proteomes" id="UP000799779"/>
    </source>
</evidence>
<proteinExistence type="predicted"/>
<organism evidence="1 2">
    <name type="scientific">Amniculicola lignicola CBS 123094</name>
    <dbReference type="NCBI Taxonomy" id="1392246"/>
    <lineage>
        <taxon>Eukaryota</taxon>
        <taxon>Fungi</taxon>
        <taxon>Dikarya</taxon>
        <taxon>Ascomycota</taxon>
        <taxon>Pezizomycotina</taxon>
        <taxon>Dothideomycetes</taxon>
        <taxon>Pleosporomycetidae</taxon>
        <taxon>Pleosporales</taxon>
        <taxon>Amniculicolaceae</taxon>
        <taxon>Amniculicola</taxon>
    </lineage>
</organism>
<evidence type="ECO:0000313" key="1">
    <source>
        <dbReference type="EMBL" id="KAF1996312.1"/>
    </source>
</evidence>
<dbReference type="Proteomes" id="UP000799779">
    <property type="component" value="Unassembled WGS sequence"/>
</dbReference>
<dbReference type="AlphaFoldDB" id="A0A6A5W334"/>
<name>A0A6A5W334_9PLEO</name>
<reference evidence="1" key="1">
    <citation type="journal article" date="2020" name="Stud. Mycol.">
        <title>101 Dothideomycetes genomes: a test case for predicting lifestyles and emergence of pathogens.</title>
        <authorList>
            <person name="Haridas S."/>
            <person name="Albert R."/>
            <person name="Binder M."/>
            <person name="Bloem J."/>
            <person name="Labutti K."/>
            <person name="Salamov A."/>
            <person name="Andreopoulos B."/>
            <person name="Baker S."/>
            <person name="Barry K."/>
            <person name="Bills G."/>
            <person name="Bluhm B."/>
            <person name="Cannon C."/>
            <person name="Castanera R."/>
            <person name="Culley D."/>
            <person name="Daum C."/>
            <person name="Ezra D."/>
            <person name="Gonzalez J."/>
            <person name="Henrissat B."/>
            <person name="Kuo A."/>
            <person name="Liang C."/>
            <person name="Lipzen A."/>
            <person name="Lutzoni F."/>
            <person name="Magnuson J."/>
            <person name="Mondo S."/>
            <person name="Nolan M."/>
            <person name="Ohm R."/>
            <person name="Pangilinan J."/>
            <person name="Park H.-J."/>
            <person name="Ramirez L."/>
            <person name="Alfaro M."/>
            <person name="Sun H."/>
            <person name="Tritt A."/>
            <person name="Yoshinaga Y."/>
            <person name="Zwiers L.-H."/>
            <person name="Turgeon B."/>
            <person name="Goodwin S."/>
            <person name="Spatafora J."/>
            <person name="Crous P."/>
            <person name="Grigoriev I."/>
        </authorList>
    </citation>
    <scope>NUCLEOTIDE SEQUENCE</scope>
    <source>
        <strain evidence="1">CBS 123094</strain>
    </source>
</reference>
<protein>
    <submittedName>
        <fullName evidence="1">Uncharacterized protein</fullName>
    </submittedName>
</protein>
<accession>A0A6A5W334</accession>
<gene>
    <name evidence="1" type="ORF">P154DRAFT_525726</name>
</gene>
<dbReference type="EMBL" id="ML977627">
    <property type="protein sequence ID" value="KAF1996312.1"/>
    <property type="molecule type" value="Genomic_DNA"/>
</dbReference>
<keyword evidence="2" id="KW-1185">Reference proteome</keyword>
<sequence length="116" mass="13033">MKYWAEQLVKYKIGAHAPPIGFSDSKLPKAEYKGLQAPYDSDNKVKEAFVDIVTNLETYQKNTEPRKELLEDTTTSAKLLLEVINRLGIGMMKRRTAGTKLPDVEPREIIPEPAGS</sequence>